<dbReference type="InterPro" id="IPR011009">
    <property type="entry name" value="Kinase-like_dom_sf"/>
</dbReference>
<dbReference type="InterPro" id="IPR002575">
    <property type="entry name" value="Aminoglycoside_PTrfase"/>
</dbReference>
<evidence type="ECO:0000313" key="3">
    <source>
        <dbReference type="EMBL" id="OXM16229.1"/>
    </source>
</evidence>
<dbReference type="OrthoDB" id="4030632at2"/>
<protein>
    <recommendedName>
        <fullName evidence="2">Aminoglycoside phosphotransferase domain-containing protein</fullName>
    </recommendedName>
</protein>
<sequence length="328" mass="38216">MLKLKYLFNNIDLAEMIVKNWGYDETSLDMFKYYRISSNAIYPFKSEGKNQLLRFAPTNEKLKANLLAELDFIAYLRDNCYGVLEAVNSNSGEPLIEVQTPWGQYFASVFKRVPGVRMDAADSSDEIVFSYGQALGRLHRLSSQYTSGNYQRWSYGDVLDWIQDELKDDPEQAAAMQETEMLRDYFSAIPKSESSFGLVHYDFEYDNVFYDEESKSCYVIDFDDAMYHWYAMDIGKAFESLQDGIAVEAFEVKKQCFLEGYLTEFEISYDLDELLPACRRFANLYGYARMLSSIKEKWTNEPEWLANLRARLENSLRQNSSCFGQKFK</sequence>
<name>A0A229P2Y2_9BACL</name>
<feature type="domain" description="Aminoglycoside phosphotransferase" evidence="2">
    <location>
        <begin position="45"/>
        <end position="241"/>
    </location>
</feature>
<comment type="similarity">
    <text evidence="1">Belongs to the pseudomonas-type ThrB family.</text>
</comment>
<dbReference type="Proteomes" id="UP000215145">
    <property type="component" value="Unassembled WGS sequence"/>
</dbReference>
<accession>A0A229P2Y2</accession>
<dbReference type="InterPro" id="IPR050249">
    <property type="entry name" value="Pseudomonas-type_ThrB"/>
</dbReference>
<organism evidence="3 4">
    <name type="scientific">Paenibacillus herberti</name>
    <dbReference type="NCBI Taxonomy" id="1619309"/>
    <lineage>
        <taxon>Bacteria</taxon>
        <taxon>Bacillati</taxon>
        <taxon>Bacillota</taxon>
        <taxon>Bacilli</taxon>
        <taxon>Bacillales</taxon>
        <taxon>Paenibacillaceae</taxon>
        <taxon>Paenibacillus</taxon>
    </lineage>
</organism>
<comment type="caution">
    <text evidence="3">The sequence shown here is derived from an EMBL/GenBank/DDBJ whole genome shotgun (WGS) entry which is preliminary data.</text>
</comment>
<dbReference type="PANTHER" id="PTHR21064:SF6">
    <property type="entry name" value="AMINOGLYCOSIDE PHOSPHOTRANSFERASE DOMAIN-CONTAINING PROTEIN"/>
    <property type="match status" value="1"/>
</dbReference>
<dbReference type="EMBL" id="NMUQ01000001">
    <property type="protein sequence ID" value="OXM16229.1"/>
    <property type="molecule type" value="Genomic_DNA"/>
</dbReference>
<dbReference type="Gene3D" id="3.90.1200.10">
    <property type="match status" value="1"/>
</dbReference>
<dbReference type="RefSeq" id="WP_089523313.1">
    <property type="nucleotide sequence ID" value="NZ_NMUQ01000001.1"/>
</dbReference>
<reference evidence="3 4" key="1">
    <citation type="submission" date="2017-07" db="EMBL/GenBank/DDBJ databases">
        <title>Paenibacillus herberti R33 genome sequencing and assembly.</title>
        <authorList>
            <person name="Su W."/>
        </authorList>
    </citation>
    <scope>NUCLEOTIDE SEQUENCE [LARGE SCALE GENOMIC DNA]</scope>
    <source>
        <strain evidence="3 4">R33</strain>
    </source>
</reference>
<dbReference type="SUPFAM" id="SSF56112">
    <property type="entry name" value="Protein kinase-like (PK-like)"/>
    <property type="match status" value="1"/>
</dbReference>
<proteinExistence type="inferred from homology"/>
<evidence type="ECO:0000256" key="1">
    <source>
        <dbReference type="ARBA" id="ARBA00038240"/>
    </source>
</evidence>
<evidence type="ECO:0000259" key="2">
    <source>
        <dbReference type="Pfam" id="PF01636"/>
    </source>
</evidence>
<dbReference type="AlphaFoldDB" id="A0A229P2Y2"/>
<dbReference type="Pfam" id="PF01636">
    <property type="entry name" value="APH"/>
    <property type="match status" value="1"/>
</dbReference>
<keyword evidence="4" id="KW-1185">Reference proteome</keyword>
<dbReference type="GO" id="GO:0019202">
    <property type="term" value="F:amino acid kinase activity"/>
    <property type="evidence" value="ECO:0007669"/>
    <property type="project" value="TreeGrafter"/>
</dbReference>
<evidence type="ECO:0000313" key="4">
    <source>
        <dbReference type="Proteomes" id="UP000215145"/>
    </source>
</evidence>
<gene>
    <name evidence="3" type="ORF">CGZ75_05935</name>
</gene>
<dbReference type="PANTHER" id="PTHR21064">
    <property type="entry name" value="AMINOGLYCOSIDE PHOSPHOTRANSFERASE DOMAIN-CONTAINING PROTEIN-RELATED"/>
    <property type="match status" value="1"/>
</dbReference>